<reference evidence="2 3" key="1">
    <citation type="journal article" date="2011" name="Int. J. Syst. Evol. Microbiol.">
        <title>Allobacillus halotolerans gen. nov., sp. nov. isolated from shrimp paste.</title>
        <authorList>
            <person name="Sheu S.Y."/>
            <person name="Arun A.B."/>
            <person name="Jiang S.R."/>
            <person name="Young C.C."/>
            <person name="Chen W.M."/>
        </authorList>
    </citation>
    <scope>NUCLEOTIDE SEQUENCE [LARGE SCALE GENOMIC DNA]</scope>
    <source>
        <strain evidence="2 3">LMG 24826</strain>
    </source>
</reference>
<evidence type="ECO:0000256" key="1">
    <source>
        <dbReference type="SAM" id="Phobius"/>
    </source>
</evidence>
<proteinExistence type="predicted"/>
<keyword evidence="1" id="KW-0472">Membrane</keyword>
<dbReference type="NCBIfam" id="NF033232">
    <property type="entry name" value="small_YtzI"/>
    <property type="match status" value="1"/>
</dbReference>
<dbReference type="Proteomes" id="UP000812672">
    <property type="component" value="Unassembled WGS sequence"/>
</dbReference>
<dbReference type="InterPro" id="IPR047753">
    <property type="entry name" value="YtzI-like"/>
</dbReference>
<keyword evidence="1" id="KW-1133">Transmembrane helix</keyword>
<comment type="caution">
    <text evidence="2">The sequence shown here is derived from an EMBL/GenBank/DDBJ whole genome shotgun (WGS) entry which is preliminary data.</text>
</comment>
<feature type="transmembrane region" description="Helical" evidence="1">
    <location>
        <begin position="6"/>
        <end position="25"/>
    </location>
</feature>
<sequence length="49" mass="5517">MTLIYTMAIGLVIFIVVLAVTLMAISKGYNYKHEVDPLPETQTEMKEAE</sequence>
<keyword evidence="1" id="KW-0812">Transmembrane</keyword>
<gene>
    <name evidence="2" type="primary">ytzI</name>
    <name evidence="2" type="ORF">KQ486_11875</name>
</gene>
<dbReference type="RefSeq" id="WP_144162427.1">
    <property type="nucleotide sequence ID" value="NZ_CAUPKR010000013.1"/>
</dbReference>
<evidence type="ECO:0000313" key="2">
    <source>
        <dbReference type="EMBL" id="MBU6081712.1"/>
    </source>
</evidence>
<protein>
    <submittedName>
        <fullName evidence="2">YtzI protein</fullName>
    </submittedName>
</protein>
<evidence type="ECO:0000313" key="3">
    <source>
        <dbReference type="Proteomes" id="UP000812672"/>
    </source>
</evidence>
<keyword evidence="3" id="KW-1185">Reference proteome</keyword>
<name>A0ABS6GTU3_9BACI</name>
<organism evidence="2 3">
    <name type="scientific">Allobacillus halotolerans</name>
    <dbReference type="NCBI Taxonomy" id="570278"/>
    <lineage>
        <taxon>Bacteria</taxon>
        <taxon>Bacillati</taxon>
        <taxon>Bacillota</taxon>
        <taxon>Bacilli</taxon>
        <taxon>Bacillales</taxon>
        <taxon>Bacillaceae</taxon>
        <taxon>Allobacillus</taxon>
    </lineage>
</organism>
<dbReference type="EMBL" id="JAHLZF010000020">
    <property type="protein sequence ID" value="MBU6081712.1"/>
    <property type="molecule type" value="Genomic_DNA"/>
</dbReference>
<accession>A0ABS6GTU3</accession>